<comment type="caution">
    <text evidence="1">The sequence shown here is derived from an EMBL/GenBank/DDBJ whole genome shotgun (WGS) entry which is preliminary data.</text>
</comment>
<dbReference type="InterPro" id="IPR003208">
    <property type="entry name" value="Dehydtase/Dehydtase_re"/>
</dbReference>
<gene>
    <name evidence="1" type="ORF">GCM10009676_43720</name>
</gene>
<organism evidence="1 2">
    <name type="scientific">Prauserella halophila</name>
    <dbReference type="NCBI Taxonomy" id="185641"/>
    <lineage>
        <taxon>Bacteria</taxon>
        <taxon>Bacillati</taxon>
        <taxon>Actinomycetota</taxon>
        <taxon>Actinomycetes</taxon>
        <taxon>Pseudonocardiales</taxon>
        <taxon>Pseudonocardiaceae</taxon>
        <taxon>Prauserella</taxon>
    </lineage>
</organism>
<protein>
    <submittedName>
        <fullName evidence="1">Glycerol dehydratase reactivase beta/small subunit family protein</fullName>
    </submittedName>
</protein>
<reference evidence="2" key="1">
    <citation type="journal article" date="2019" name="Int. J. Syst. Evol. Microbiol.">
        <title>The Global Catalogue of Microorganisms (GCM) 10K type strain sequencing project: providing services to taxonomists for standard genome sequencing and annotation.</title>
        <authorList>
            <consortium name="The Broad Institute Genomics Platform"/>
            <consortium name="The Broad Institute Genome Sequencing Center for Infectious Disease"/>
            <person name="Wu L."/>
            <person name="Ma J."/>
        </authorList>
    </citation>
    <scope>NUCLEOTIDE SEQUENCE [LARGE SCALE GENOMIC DNA]</scope>
    <source>
        <strain evidence="2">JCM 13023</strain>
    </source>
</reference>
<dbReference type="Gene3D" id="3.40.50.10150">
    <property type="entry name" value="B12-dependent dehydatase associated subunit"/>
    <property type="match status" value="1"/>
</dbReference>
<evidence type="ECO:0000313" key="2">
    <source>
        <dbReference type="Proteomes" id="UP001500653"/>
    </source>
</evidence>
<evidence type="ECO:0000313" key="1">
    <source>
        <dbReference type="EMBL" id="GAA1252122.1"/>
    </source>
</evidence>
<dbReference type="EMBL" id="BAAALN010000019">
    <property type="protein sequence ID" value="GAA1252122.1"/>
    <property type="molecule type" value="Genomic_DNA"/>
</dbReference>
<dbReference type="SUPFAM" id="SSF52968">
    <property type="entry name" value="B12-dependent dehydatase associated subunit"/>
    <property type="match status" value="1"/>
</dbReference>
<keyword evidence="2" id="KW-1185">Reference proteome</keyword>
<name>A0ABP4H9H9_9PSEU</name>
<dbReference type="Proteomes" id="UP001500653">
    <property type="component" value="Unassembled WGS sequence"/>
</dbReference>
<dbReference type="Pfam" id="PF02288">
    <property type="entry name" value="Dehydratase_MU"/>
    <property type="match status" value="1"/>
</dbReference>
<sequence>MSGIVDRRVELDRRSPPTVVVRCAGERGVRELLAGIEEEGVPVRLAGADGRDLEARGDGESGTAAGVNTTAVELAHAAARASPLDVGVGVDAEGRVCVHHAKRPADRPVVTADSTRARWCGHNAARLVVGLPLKEPPDEMEETWSHH</sequence>
<dbReference type="InterPro" id="IPR010254">
    <property type="entry name" value="B12-dep_deHydtase_bsu"/>
</dbReference>
<proteinExistence type="predicted"/>
<accession>A0ABP4H9H9</accession>
<dbReference type="RefSeq" id="WP_253865258.1">
    <property type="nucleotide sequence ID" value="NZ_BAAALN010000019.1"/>
</dbReference>